<proteinExistence type="predicted"/>
<dbReference type="EMBL" id="CWJL01000012">
    <property type="protein sequence ID" value="CRY67449.1"/>
    <property type="molecule type" value="Genomic_DNA"/>
</dbReference>
<dbReference type="InterPro" id="IPR006726">
    <property type="entry name" value="PHBA_efflux_AaeB/fusaric-R"/>
</dbReference>
<feature type="transmembrane region" description="Helical" evidence="1">
    <location>
        <begin position="63"/>
        <end position="85"/>
    </location>
</feature>
<organism evidence="2 3">
    <name type="scientific">Yersinia pekkanenii</name>
    <dbReference type="NCBI Taxonomy" id="1288385"/>
    <lineage>
        <taxon>Bacteria</taxon>
        <taxon>Pseudomonadati</taxon>
        <taxon>Pseudomonadota</taxon>
        <taxon>Gammaproteobacteria</taxon>
        <taxon>Enterobacterales</taxon>
        <taxon>Yersiniaceae</taxon>
        <taxon>Yersinia</taxon>
    </lineage>
</organism>
<keyword evidence="1" id="KW-0472">Membrane</keyword>
<name>A0ABM9TWV5_9GAMM</name>
<dbReference type="Proteomes" id="UP000044625">
    <property type="component" value="Unassembled WGS sequence"/>
</dbReference>
<evidence type="ECO:0000313" key="2">
    <source>
        <dbReference type="EMBL" id="CRY67449.1"/>
    </source>
</evidence>
<dbReference type="Pfam" id="PF04632">
    <property type="entry name" value="FUSC"/>
    <property type="match status" value="1"/>
</dbReference>
<feature type="transmembrane region" description="Helical" evidence="1">
    <location>
        <begin position="12"/>
        <end position="32"/>
    </location>
</feature>
<keyword evidence="1" id="KW-1133">Transmembrane helix</keyword>
<keyword evidence="1" id="KW-0812">Transmembrane</keyword>
<evidence type="ECO:0000256" key="1">
    <source>
        <dbReference type="SAM" id="Phobius"/>
    </source>
</evidence>
<gene>
    <name evidence="2" type="primary">yhcP_1</name>
    <name evidence="2" type="ORF">ERS137968_02525</name>
</gene>
<accession>A0ABM9TWV5</accession>
<feature type="transmembrane region" description="Helical" evidence="1">
    <location>
        <begin position="91"/>
        <end position="108"/>
    </location>
</feature>
<sequence length="333" mass="37227">MTALARHTDTYEAAYNGLRTFVCIVIGCAFWIQTQWSAGSAALALTAVSCVLYSATPSPTDSIATLLKAIVLLSIGCFILKFGVMVQIDDFWPFALLLFPILITMQMMKLQHPAYASLWGQLIVFMGSFLSVANPPSYDYQEFLNDNIGKLVGVMLAGVAFQVLRPSSDKRKSRRIIRMLRRDFIDQISRHPQQSQSQFESLIYHRINQLNLSNDQPARLWLLRWGMVLLNCSHVVWQLRDWQTTSAPLSAVRDVGIHSLKGCMTEKGVQPSSLQATLQELQRMSAILGQYPDASGRELAELIWRLYCSLTQLQLAVPGEESKTAPGLTPGKT</sequence>
<keyword evidence="3" id="KW-1185">Reference proteome</keyword>
<protein>
    <submittedName>
        <fullName evidence="2">p-hydroxybenzoic acid efflux subunit AaeB</fullName>
    </submittedName>
</protein>
<comment type="caution">
    <text evidence="2">The sequence shown here is derived from an EMBL/GenBank/DDBJ whole genome shotgun (WGS) entry which is preliminary data.</text>
</comment>
<reference evidence="2 3" key="1">
    <citation type="submission" date="2015-03" db="EMBL/GenBank/DDBJ databases">
        <authorList>
            <consortium name="Pathogen Informatics"/>
            <person name="Murphy D."/>
        </authorList>
    </citation>
    <scope>NUCLEOTIDE SEQUENCE [LARGE SCALE GENOMIC DNA]</scope>
    <source>
        <strain evidence="3">type strain: CIP110230</strain>
    </source>
</reference>
<evidence type="ECO:0000313" key="3">
    <source>
        <dbReference type="Proteomes" id="UP000044625"/>
    </source>
</evidence>